<reference evidence="3 4" key="1">
    <citation type="submission" date="2018-10" db="EMBL/GenBank/DDBJ databases">
        <title>Natrarchaeobius chitinivorans gen. nov., sp. nov., and Natrarchaeobius haloalkaliphilus sp. nov., alkaliphilic, chitin-utilizing haloarchaea from hypersaline alkaline lakes.</title>
        <authorList>
            <person name="Sorokin D.Y."/>
            <person name="Elcheninov A.G."/>
            <person name="Kostrikina N.A."/>
            <person name="Bale N.J."/>
            <person name="Sinninghe Damste J.S."/>
            <person name="Khijniak T.V."/>
            <person name="Kublanov I.V."/>
            <person name="Toshchakov S.V."/>
        </authorList>
    </citation>
    <scope>NUCLEOTIDE SEQUENCE [LARGE SCALE GENOMIC DNA]</scope>
    <source>
        <strain evidence="3 4">AArcht-Sl</strain>
    </source>
</reference>
<keyword evidence="4" id="KW-1185">Reference proteome</keyword>
<dbReference type="Pfam" id="PF24035">
    <property type="entry name" value="DUF7344"/>
    <property type="match status" value="1"/>
</dbReference>
<feature type="compositionally biased region" description="Polar residues" evidence="1">
    <location>
        <begin position="8"/>
        <end position="21"/>
    </location>
</feature>
<organism evidence="3 4">
    <name type="scientific">Natrarchaeobius halalkaliphilus</name>
    <dbReference type="NCBI Taxonomy" id="1679091"/>
    <lineage>
        <taxon>Archaea</taxon>
        <taxon>Methanobacteriati</taxon>
        <taxon>Methanobacteriota</taxon>
        <taxon>Stenosarchaea group</taxon>
        <taxon>Halobacteria</taxon>
        <taxon>Halobacteriales</taxon>
        <taxon>Natrialbaceae</taxon>
        <taxon>Natrarchaeobius</taxon>
    </lineage>
</organism>
<protein>
    <recommendedName>
        <fullName evidence="2">DUF7344 domain-containing protein</fullName>
    </recommendedName>
</protein>
<comment type="caution">
    <text evidence="3">The sequence shown here is derived from an EMBL/GenBank/DDBJ whole genome shotgun (WGS) entry which is preliminary data.</text>
</comment>
<evidence type="ECO:0000259" key="2">
    <source>
        <dbReference type="Pfam" id="PF24035"/>
    </source>
</evidence>
<dbReference type="Gene3D" id="1.10.10.10">
    <property type="entry name" value="Winged helix-like DNA-binding domain superfamily/Winged helix DNA-binding domain"/>
    <property type="match status" value="1"/>
</dbReference>
<dbReference type="InterPro" id="IPR036388">
    <property type="entry name" value="WH-like_DNA-bd_sf"/>
</dbReference>
<dbReference type="AlphaFoldDB" id="A0A3N6NZ22"/>
<evidence type="ECO:0000313" key="4">
    <source>
        <dbReference type="Proteomes" id="UP000273828"/>
    </source>
</evidence>
<evidence type="ECO:0000256" key="1">
    <source>
        <dbReference type="SAM" id="MobiDB-lite"/>
    </source>
</evidence>
<sequence>MKYGVSMKPQTENPNDGETPSVASTDLFVAFSAERRQHALAYLAQKPAAIPLGDLAEYLTLVEGDPSYDRYERVLTDLYHNHVPKLVDAGIVTYERETELVALSVTRRVLSPYLQLAELETVSSASND</sequence>
<proteinExistence type="predicted"/>
<feature type="region of interest" description="Disordered" evidence="1">
    <location>
        <begin position="1"/>
        <end position="21"/>
    </location>
</feature>
<dbReference type="Proteomes" id="UP000273828">
    <property type="component" value="Unassembled WGS sequence"/>
</dbReference>
<name>A0A3N6NZ22_9EURY</name>
<evidence type="ECO:0000313" key="3">
    <source>
        <dbReference type="EMBL" id="RQG90139.1"/>
    </source>
</evidence>
<accession>A0A3N6NZ22</accession>
<feature type="domain" description="DUF7344" evidence="2">
    <location>
        <begin position="30"/>
        <end position="101"/>
    </location>
</feature>
<dbReference type="InterPro" id="IPR055768">
    <property type="entry name" value="DUF7344"/>
</dbReference>
<dbReference type="EMBL" id="REFY01000003">
    <property type="protein sequence ID" value="RQG90139.1"/>
    <property type="molecule type" value="Genomic_DNA"/>
</dbReference>
<gene>
    <name evidence="3" type="ORF">EA462_09115</name>
</gene>